<dbReference type="Proteomes" id="UP001589568">
    <property type="component" value="Unassembled WGS sequence"/>
</dbReference>
<dbReference type="PANTHER" id="PTHR43130">
    <property type="entry name" value="ARAC-FAMILY TRANSCRIPTIONAL REGULATOR"/>
    <property type="match status" value="1"/>
</dbReference>
<dbReference type="InterPro" id="IPR029062">
    <property type="entry name" value="Class_I_gatase-like"/>
</dbReference>
<dbReference type="Pfam" id="PF01965">
    <property type="entry name" value="DJ-1_PfpI"/>
    <property type="match status" value="1"/>
</dbReference>
<dbReference type="SUPFAM" id="SSF46689">
    <property type="entry name" value="Homeodomain-like"/>
    <property type="match status" value="2"/>
</dbReference>
<dbReference type="Pfam" id="PF12833">
    <property type="entry name" value="HTH_18"/>
    <property type="match status" value="1"/>
</dbReference>
<evidence type="ECO:0000256" key="1">
    <source>
        <dbReference type="ARBA" id="ARBA00023015"/>
    </source>
</evidence>
<dbReference type="InterPro" id="IPR009057">
    <property type="entry name" value="Homeodomain-like_sf"/>
</dbReference>
<evidence type="ECO:0000313" key="5">
    <source>
        <dbReference type="Proteomes" id="UP001589568"/>
    </source>
</evidence>
<protein>
    <submittedName>
        <fullName evidence="4">GlxA family transcriptional regulator</fullName>
    </submittedName>
</protein>
<dbReference type="Gene3D" id="3.40.50.880">
    <property type="match status" value="1"/>
</dbReference>
<accession>A0ABV5NM82</accession>
<evidence type="ECO:0000313" key="4">
    <source>
        <dbReference type="EMBL" id="MFB9471419.1"/>
    </source>
</evidence>
<keyword evidence="2" id="KW-0804">Transcription</keyword>
<dbReference type="SUPFAM" id="SSF52317">
    <property type="entry name" value="Class I glutamine amidotransferase-like"/>
    <property type="match status" value="1"/>
</dbReference>
<dbReference type="InterPro" id="IPR018060">
    <property type="entry name" value="HTH_AraC"/>
</dbReference>
<name>A0ABV5NM82_9ACTN</name>
<sequence length="326" mass="34594">MDATGDVVFALSDGVLLLDVAGPVQVFDSAGGYRVRLASVDGRAVRTDVGVSLGVDLALSEVGGDVDTLVVPGYPRDEFAGVVPELVDGVRRLAAGARRVVSVCTGAFVLARAGLLDGRRATTHWQACAALAELYPGVRVEPDAIYVRDGPVVTSAGVTAGIDVALALVGEDRGEDRARAVAKYLVVFLQRPGGQSQFRARHAVSGPRSATLRRALDLVAADPSGDHRLATMAGALAVSERHLSRLFRRELAMTCGQFVERLRVEAAQTLLESGEEPVPAVARACGFGSAETMRRAFLRVLGVSPSAYRHRFRLADQRTAPWRPVS</sequence>
<feature type="domain" description="HTH araC/xylS-type" evidence="3">
    <location>
        <begin position="213"/>
        <end position="311"/>
    </location>
</feature>
<dbReference type="InterPro" id="IPR002818">
    <property type="entry name" value="DJ-1/PfpI"/>
</dbReference>
<evidence type="ECO:0000256" key="2">
    <source>
        <dbReference type="ARBA" id="ARBA00023163"/>
    </source>
</evidence>
<evidence type="ECO:0000259" key="3">
    <source>
        <dbReference type="PROSITE" id="PS01124"/>
    </source>
</evidence>
<keyword evidence="5" id="KW-1185">Reference proteome</keyword>
<dbReference type="EMBL" id="JBHMCF010000013">
    <property type="protein sequence ID" value="MFB9471419.1"/>
    <property type="molecule type" value="Genomic_DNA"/>
</dbReference>
<comment type="caution">
    <text evidence="4">The sequence shown here is derived from an EMBL/GenBank/DDBJ whole genome shotgun (WGS) entry which is preliminary data.</text>
</comment>
<organism evidence="4 5">
    <name type="scientific">Nonomuraea salmonea</name>
    <dbReference type="NCBI Taxonomy" id="46181"/>
    <lineage>
        <taxon>Bacteria</taxon>
        <taxon>Bacillati</taxon>
        <taxon>Actinomycetota</taxon>
        <taxon>Actinomycetes</taxon>
        <taxon>Streptosporangiales</taxon>
        <taxon>Streptosporangiaceae</taxon>
        <taxon>Nonomuraea</taxon>
    </lineage>
</organism>
<dbReference type="CDD" id="cd03137">
    <property type="entry name" value="GATase1_AraC_1"/>
    <property type="match status" value="1"/>
</dbReference>
<dbReference type="RefSeq" id="WP_364377202.1">
    <property type="nucleotide sequence ID" value="NZ_JBHMCF010000013.1"/>
</dbReference>
<keyword evidence="1" id="KW-0805">Transcription regulation</keyword>
<dbReference type="PROSITE" id="PS01124">
    <property type="entry name" value="HTH_ARAC_FAMILY_2"/>
    <property type="match status" value="1"/>
</dbReference>
<dbReference type="Gene3D" id="1.10.10.60">
    <property type="entry name" value="Homeodomain-like"/>
    <property type="match status" value="1"/>
</dbReference>
<gene>
    <name evidence="4" type="ORF">ACFFR3_18000</name>
</gene>
<dbReference type="InterPro" id="IPR052158">
    <property type="entry name" value="INH-QAR"/>
</dbReference>
<reference evidence="4 5" key="1">
    <citation type="submission" date="2024-09" db="EMBL/GenBank/DDBJ databases">
        <authorList>
            <person name="Sun Q."/>
            <person name="Mori K."/>
        </authorList>
    </citation>
    <scope>NUCLEOTIDE SEQUENCE [LARGE SCALE GENOMIC DNA]</scope>
    <source>
        <strain evidence="4 5">JCM 3324</strain>
    </source>
</reference>
<dbReference type="PANTHER" id="PTHR43130:SF3">
    <property type="entry name" value="HTH-TYPE TRANSCRIPTIONAL REGULATOR RV1931C"/>
    <property type="match status" value="1"/>
</dbReference>
<proteinExistence type="predicted"/>
<dbReference type="SMART" id="SM00342">
    <property type="entry name" value="HTH_ARAC"/>
    <property type="match status" value="1"/>
</dbReference>